<feature type="transmembrane region" description="Helical" evidence="6">
    <location>
        <begin position="575"/>
        <end position="596"/>
    </location>
</feature>
<evidence type="ECO:0000313" key="9">
    <source>
        <dbReference type="RefSeq" id="XP_031568707.1"/>
    </source>
</evidence>
<dbReference type="GeneID" id="116303321"/>
<feature type="transmembrane region" description="Helical" evidence="6">
    <location>
        <begin position="489"/>
        <end position="512"/>
    </location>
</feature>
<keyword evidence="4 6" id="KW-0472">Membrane</keyword>
<accession>A0A6P8IPC7</accession>
<reference evidence="9" key="1">
    <citation type="submission" date="2025-08" db="UniProtKB">
        <authorList>
            <consortium name="RefSeq"/>
        </authorList>
    </citation>
    <scope>IDENTIFICATION</scope>
    <source>
        <tissue evidence="9">Tentacle</tissue>
    </source>
</reference>
<dbReference type="PANTHER" id="PTHR43243:SF105">
    <property type="entry name" value="CATIONIC AMINO ACID TRANSPORTER C-TERMINAL DOMAIN-CONTAINING PROTEIN"/>
    <property type="match status" value="1"/>
</dbReference>
<feature type="region of interest" description="Disordered" evidence="5">
    <location>
        <begin position="655"/>
        <end position="680"/>
    </location>
</feature>
<dbReference type="Pfam" id="PF13906">
    <property type="entry name" value="AA_permease_C"/>
    <property type="match status" value="1"/>
</dbReference>
<organism evidence="8 9">
    <name type="scientific">Actinia tenebrosa</name>
    <name type="common">Australian red waratah sea anemone</name>
    <dbReference type="NCBI Taxonomy" id="6105"/>
    <lineage>
        <taxon>Eukaryota</taxon>
        <taxon>Metazoa</taxon>
        <taxon>Cnidaria</taxon>
        <taxon>Anthozoa</taxon>
        <taxon>Hexacorallia</taxon>
        <taxon>Actiniaria</taxon>
        <taxon>Actiniidae</taxon>
        <taxon>Actinia</taxon>
    </lineage>
</organism>
<dbReference type="AlphaFoldDB" id="A0A6P8IPC7"/>
<dbReference type="InterPro" id="IPR002293">
    <property type="entry name" value="AA/rel_permease1"/>
</dbReference>
<keyword evidence="2 6" id="KW-0812">Transmembrane</keyword>
<feature type="transmembrane region" description="Helical" evidence="6">
    <location>
        <begin position="220"/>
        <end position="242"/>
    </location>
</feature>
<feature type="transmembrane region" description="Helical" evidence="6">
    <location>
        <begin position="105"/>
        <end position="125"/>
    </location>
</feature>
<dbReference type="OrthoDB" id="5982228at2759"/>
<feature type="transmembrane region" description="Helical" evidence="6">
    <location>
        <begin position="310"/>
        <end position="336"/>
    </location>
</feature>
<keyword evidence="3 6" id="KW-1133">Transmembrane helix</keyword>
<feature type="transmembrane region" description="Helical" evidence="6">
    <location>
        <begin position="187"/>
        <end position="208"/>
    </location>
</feature>
<feature type="transmembrane region" description="Helical" evidence="6">
    <location>
        <begin position="61"/>
        <end position="84"/>
    </location>
</feature>
<feature type="transmembrane region" description="Helical" evidence="6">
    <location>
        <begin position="271"/>
        <end position="290"/>
    </location>
</feature>
<feature type="transmembrane region" description="Helical" evidence="6">
    <location>
        <begin position="34"/>
        <end position="55"/>
    </location>
</feature>
<dbReference type="PANTHER" id="PTHR43243">
    <property type="entry name" value="INNER MEMBRANE TRANSPORTER YGJI-RELATED"/>
    <property type="match status" value="1"/>
</dbReference>
<evidence type="ECO:0000313" key="8">
    <source>
        <dbReference type="Proteomes" id="UP000515163"/>
    </source>
</evidence>
<feature type="transmembrane region" description="Helical" evidence="6">
    <location>
        <begin position="382"/>
        <end position="402"/>
    </location>
</feature>
<protein>
    <submittedName>
        <fullName evidence="9">Cationic amino acid transporter 4-like</fullName>
    </submittedName>
</protein>
<feature type="transmembrane region" description="Helical" evidence="6">
    <location>
        <begin position="518"/>
        <end position="539"/>
    </location>
</feature>
<keyword evidence="8" id="KW-1185">Reference proteome</keyword>
<evidence type="ECO:0000256" key="4">
    <source>
        <dbReference type="ARBA" id="ARBA00023136"/>
    </source>
</evidence>
<dbReference type="RefSeq" id="XP_031568707.1">
    <property type="nucleotide sequence ID" value="XM_031712847.1"/>
</dbReference>
<feature type="transmembrane region" description="Helical" evidence="6">
    <location>
        <begin position="357"/>
        <end position="376"/>
    </location>
</feature>
<feature type="transmembrane region" description="Helical" evidence="6">
    <location>
        <begin position="163"/>
        <end position="180"/>
    </location>
</feature>
<dbReference type="GO" id="GO:0005886">
    <property type="term" value="C:plasma membrane"/>
    <property type="evidence" value="ECO:0007669"/>
    <property type="project" value="TreeGrafter"/>
</dbReference>
<dbReference type="InterPro" id="IPR029485">
    <property type="entry name" value="CAT_C"/>
</dbReference>
<dbReference type="Proteomes" id="UP000515163">
    <property type="component" value="Unplaced"/>
</dbReference>
<dbReference type="Gene3D" id="1.20.1740.10">
    <property type="entry name" value="Amino acid/polyamine transporter I"/>
    <property type="match status" value="2"/>
</dbReference>
<dbReference type="KEGG" id="aten:116303321"/>
<evidence type="ECO:0000256" key="5">
    <source>
        <dbReference type="SAM" id="MobiDB-lite"/>
    </source>
</evidence>
<comment type="subcellular location">
    <subcellularLocation>
        <location evidence="1">Membrane</location>
        <topology evidence="1">Multi-pass membrane protein</topology>
    </subcellularLocation>
</comment>
<evidence type="ECO:0000256" key="1">
    <source>
        <dbReference type="ARBA" id="ARBA00004141"/>
    </source>
</evidence>
<feature type="transmembrane region" description="Helical" evidence="6">
    <location>
        <begin position="551"/>
        <end position="569"/>
    </location>
</feature>
<dbReference type="InParanoid" id="A0A6P8IPC7"/>
<evidence type="ECO:0000256" key="2">
    <source>
        <dbReference type="ARBA" id="ARBA00022692"/>
    </source>
</evidence>
<dbReference type="GO" id="GO:0015171">
    <property type="term" value="F:amino acid transmembrane transporter activity"/>
    <property type="evidence" value="ECO:0007669"/>
    <property type="project" value="TreeGrafter"/>
</dbReference>
<evidence type="ECO:0000256" key="3">
    <source>
        <dbReference type="ARBA" id="ARBA00022989"/>
    </source>
</evidence>
<sequence>MSCIEYLRLLVRRRIEDIIESETVFHRCLQSLDVTVLGLGSMLGAGLYIATGAIARNTAGPAIVLSLLIAAVPVTISSLCYGEFGSRIGRTGSSYSYTYYSLGEVWAFLVGWNLILENTIAVALLGHEVSRFLDVICNGYIYRFFKENISNWHVRGFLPFPDFLAFIIIIVFTIISALGAKQTGSYIRIATLINILVILFVALAGVYYMDTKNWSTMHKFMPFGIHGVMTGAASSYFAYLGFDTLNTASEEAIDPKTTIPLGNNISTYAGVLVYLVIASVLTLMIPYNLLSPDTALPEAFAYENFPLGKYFVAVGGVFAMTTCLLTYLFSGARIAYAMANDGLIFEFFGKVHTKTRVPVRAVCVCGFTAATVALFVDVNNLVEMLSIGTLLAYTMVAIAVILDRYMPHTLEESLNEFSITVPVLRKDPPIDNNDNAGQDSNRGDGTNLFDCCPNLFKRKDNRTTNYNELPKTEDGIRKMKEPKTPTDQTYGVSCLACACLVVSVFGFCLAIPSNNSFILILVSSVMGMTSSASFVVLMVQPRRAPHTKFSVPYVPVVPLISVVINEYLLTNLSKITWASFAAWSFIGFAVYFIYGISHSKENNKEMDQKAFLLKYTQPMLSVRNRKTFSKSSDDMSPNSSTSSDDELISTMMFTSEDDKNSPWTSPDVKDKNHSSITSTS</sequence>
<feature type="domain" description="Cationic amino acid transporter C-terminal" evidence="7">
    <location>
        <begin position="549"/>
        <end position="599"/>
    </location>
</feature>
<evidence type="ECO:0000256" key="6">
    <source>
        <dbReference type="SAM" id="Phobius"/>
    </source>
</evidence>
<feature type="region of interest" description="Disordered" evidence="5">
    <location>
        <begin position="627"/>
        <end position="646"/>
    </location>
</feature>
<dbReference type="Pfam" id="PF13520">
    <property type="entry name" value="AA_permease_2"/>
    <property type="match status" value="1"/>
</dbReference>
<evidence type="ECO:0000259" key="7">
    <source>
        <dbReference type="Pfam" id="PF13906"/>
    </source>
</evidence>
<proteinExistence type="predicted"/>
<gene>
    <name evidence="9" type="primary">LOC116303321</name>
</gene>
<name>A0A6P8IPC7_ACTTE</name>